<reference evidence="1" key="1">
    <citation type="submission" date="2020-12" db="EMBL/GenBank/DDBJ databases">
        <title>Bacterial novel species Mucilaginibacter sp. SD-g isolated from soil.</title>
        <authorList>
            <person name="Jung H.-Y."/>
        </authorList>
    </citation>
    <scope>NUCLEOTIDE SEQUENCE</scope>
    <source>
        <strain evidence="1">SD-g</strain>
    </source>
</reference>
<dbReference type="AlphaFoldDB" id="A0A934PR42"/>
<evidence type="ECO:0000313" key="1">
    <source>
        <dbReference type="EMBL" id="MBK0378091.1"/>
    </source>
</evidence>
<evidence type="ECO:0000313" key="2">
    <source>
        <dbReference type="Proteomes" id="UP000613193"/>
    </source>
</evidence>
<name>A0A934PR42_9SPHI</name>
<dbReference type="EMBL" id="JAEHFW010000001">
    <property type="protein sequence ID" value="MBK0378091.1"/>
    <property type="molecule type" value="Genomic_DNA"/>
</dbReference>
<protein>
    <submittedName>
        <fullName evidence="1">Uncharacterized protein</fullName>
    </submittedName>
</protein>
<organism evidence="1 2">
    <name type="scientific">Mucilaginibacter segetis</name>
    <dbReference type="NCBI Taxonomy" id="2793071"/>
    <lineage>
        <taxon>Bacteria</taxon>
        <taxon>Pseudomonadati</taxon>
        <taxon>Bacteroidota</taxon>
        <taxon>Sphingobacteriia</taxon>
        <taxon>Sphingobacteriales</taxon>
        <taxon>Sphingobacteriaceae</taxon>
        <taxon>Mucilaginibacter</taxon>
    </lineage>
</organism>
<accession>A0A934PR42</accession>
<gene>
    <name evidence="1" type="ORF">I5M19_02140</name>
</gene>
<comment type="caution">
    <text evidence="1">The sequence shown here is derived from an EMBL/GenBank/DDBJ whole genome shotgun (WGS) entry which is preliminary data.</text>
</comment>
<keyword evidence="2" id="KW-1185">Reference proteome</keyword>
<proteinExistence type="predicted"/>
<sequence length="115" mass="13623">MVYLKFVLNDKRTKKDYIYPIVIRITYNRIINMLLNSLKGEIAHMNNLSNEFYRSFKVDTVLVDGFHMPYYIEFIEADQSHIWLKPAKEAVPKFDKRFEPLRTAQTINGTQGSLF</sequence>
<dbReference type="Proteomes" id="UP000613193">
    <property type="component" value="Unassembled WGS sequence"/>
</dbReference>